<keyword evidence="3" id="KW-0378">Hydrolase</keyword>
<dbReference type="Pfam" id="PF04471">
    <property type="entry name" value="Mrr_cat"/>
    <property type="match status" value="1"/>
</dbReference>
<keyword evidence="3" id="KW-0255">Endonuclease</keyword>
<dbReference type="Proteomes" id="UP000248326">
    <property type="component" value="Unassembled WGS sequence"/>
</dbReference>
<evidence type="ECO:0000256" key="1">
    <source>
        <dbReference type="ARBA" id="ARBA00023163"/>
    </source>
</evidence>
<dbReference type="PANTHER" id="PTHR30015:SF7">
    <property type="entry name" value="TYPE IV METHYL-DIRECTED RESTRICTION ENZYME ECOKMRR"/>
    <property type="match status" value="1"/>
</dbReference>
<accession>A0A318S130</accession>
<feature type="domain" description="HTH HARE-type" evidence="2">
    <location>
        <begin position="1"/>
        <end position="51"/>
    </location>
</feature>
<dbReference type="GO" id="GO:0009307">
    <property type="term" value="P:DNA restriction-modification system"/>
    <property type="evidence" value="ECO:0007669"/>
    <property type="project" value="InterPro"/>
</dbReference>
<dbReference type="InterPro" id="IPR052906">
    <property type="entry name" value="Type_IV_Methyl-Rstrct_Enzyme"/>
</dbReference>
<dbReference type="InterPro" id="IPR007560">
    <property type="entry name" value="Restrct_endonuc_IV_Mrr"/>
</dbReference>
<dbReference type="Gene3D" id="3.40.1350.10">
    <property type="match status" value="1"/>
</dbReference>
<comment type="caution">
    <text evidence="3">The sequence shown here is derived from an EMBL/GenBank/DDBJ whole genome shotgun (WGS) entry which is preliminary data.</text>
</comment>
<dbReference type="AlphaFoldDB" id="A0A318S130"/>
<gene>
    <name evidence="3" type="ORF">DES52_11692</name>
</gene>
<dbReference type="InterPro" id="IPR011335">
    <property type="entry name" value="Restrct_endonuc-II-like"/>
</dbReference>
<protein>
    <submittedName>
        <fullName evidence="3">HB1/ASXL restriction endonuclease-like protein with HTH domain</fullName>
    </submittedName>
</protein>
<keyword evidence="1" id="KW-0804">Transcription</keyword>
<dbReference type="InterPro" id="IPR007759">
    <property type="entry name" value="Asxl_HARE-HTH"/>
</dbReference>
<dbReference type="PROSITE" id="PS51913">
    <property type="entry name" value="HTH_HARE"/>
    <property type="match status" value="1"/>
</dbReference>
<proteinExistence type="predicted"/>
<evidence type="ECO:0000259" key="2">
    <source>
        <dbReference type="PROSITE" id="PS51913"/>
    </source>
</evidence>
<keyword evidence="3" id="KW-0540">Nuclease</keyword>
<reference evidence="3 4" key="1">
    <citation type="submission" date="2018-06" db="EMBL/GenBank/DDBJ databases">
        <title>Genomic Encyclopedia of Type Strains, Phase IV (KMG-IV): sequencing the most valuable type-strain genomes for metagenomic binning, comparative biology and taxonomic classification.</title>
        <authorList>
            <person name="Goeker M."/>
        </authorList>
    </citation>
    <scope>NUCLEOTIDE SEQUENCE [LARGE SCALE GENOMIC DNA]</scope>
    <source>
        <strain evidence="3 4">DSM 18048</strain>
    </source>
</reference>
<dbReference type="SUPFAM" id="SSF52980">
    <property type="entry name" value="Restriction endonuclease-like"/>
    <property type="match status" value="1"/>
</dbReference>
<dbReference type="GO" id="GO:0003677">
    <property type="term" value="F:DNA binding"/>
    <property type="evidence" value="ECO:0007669"/>
    <property type="project" value="InterPro"/>
</dbReference>
<keyword evidence="4" id="KW-1185">Reference proteome</keyword>
<organism evidence="3 4">
    <name type="scientific">Deinococcus yavapaiensis KR-236</name>
    <dbReference type="NCBI Taxonomy" id="694435"/>
    <lineage>
        <taxon>Bacteria</taxon>
        <taxon>Thermotogati</taxon>
        <taxon>Deinococcota</taxon>
        <taxon>Deinococci</taxon>
        <taxon>Deinococcales</taxon>
        <taxon>Deinococcaceae</taxon>
        <taxon>Deinococcus</taxon>
    </lineage>
</organism>
<name>A0A318S130_9DEIO</name>
<dbReference type="InterPro" id="IPR011856">
    <property type="entry name" value="tRNA_endonuc-like_dom_sf"/>
</dbReference>
<dbReference type="GO" id="GO:0006355">
    <property type="term" value="P:regulation of DNA-templated transcription"/>
    <property type="evidence" value="ECO:0007669"/>
    <property type="project" value="InterPro"/>
</dbReference>
<evidence type="ECO:0000313" key="3">
    <source>
        <dbReference type="EMBL" id="PYE51025.1"/>
    </source>
</evidence>
<sequence length="223" mass="24318">MHYRDITNVALREGLLVSHGKTPDATMSAQIYVENDRRGKRGETLRFLRDGALIRLADSAASEVKPQDANSAALHDELLACLRVMDPKHFEVLVGRLLAAMGFVQVQNTPYANDAGVDVRAELTTELIAPLRIAMQVKRHAANIRRPDVQNLRGSLHVHERGVFITSGSYSKGAREEAMRDSAAPITLLIGKDLVGLLIEHRVGVTQVNGVLQVSADSLAPTT</sequence>
<dbReference type="GO" id="GO:0015666">
    <property type="term" value="F:restriction endodeoxyribonuclease activity"/>
    <property type="evidence" value="ECO:0007669"/>
    <property type="project" value="TreeGrafter"/>
</dbReference>
<dbReference type="Pfam" id="PF05066">
    <property type="entry name" value="HARE-HTH"/>
    <property type="match status" value="1"/>
</dbReference>
<dbReference type="PANTHER" id="PTHR30015">
    <property type="entry name" value="MRR RESTRICTION SYSTEM PROTEIN"/>
    <property type="match status" value="1"/>
</dbReference>
<evidence type="ECO:0000313" key="4">
    <source>
        <dbReference type="Proteomes" id="UP000248326"/>
    </source>
</evidence>
<dbReference type="EMBL" id="QJSX01000016">
    <property type="protein sequence ID" value="PYE51025.1"/>
    <property type="molecule type" value="Genomic_DNA"/>
</dbReference>